<accession>A0A0F9N2C2</accession>
<name>A0A0F9N2C2_9ZZZZ</name>
<dbReference type="EMBL" id="LAZR01004065">
    <property type="protein sequence ID" value="KKN12119.1"/>
    <property type="molecule type" value="Genomic_DNA"/>
</dbReference>
<sequence>MSKGFAIGITEELLDSMLGNSLTVPLAIPTVYIGLSTTTPDAGGGNFTEPVGNGYARVAVTNDATQWPAATAGVKSNGADIDFPAASGPWGTVTHLGIFVAASGGSPAAWSDLDTPQSPDTPDPPLQLAINALDVKISNQ</sequence>
<dbReference type="InterPro" id="IPR056908">
    <property type="entry name" value="Gp80-like"/>
</dbReference>
<dbReference type="AlphaFoldDB" id="A0A0F9N2C2"/>
<proteinExistence type="predicted"/>
<reference evidence="1" key="1">
    <citation type="journal article" date="2015" name="Nature">
        <title>Complex archaea that bridge the gap between prokaryotes and eukaryotes.</title>
        <authorList>
            <person name="Spang A."/>
            <person name="Saw J.H."/>
            <person name="Jorgensen S.L."/>
            <person name="Zaremba-Niedzwiedzka K."/>
            <person name="Martijn J."/>
            <person name="Lind A.E."/>
            <person name="van Eijk R."/>
            <person name="Schleper C."/>
            <person name="Guy L."/>
            <person name="Ettema T.J."/>
        </authorList>
    </citation>
    <scope>NUCLEOTIDE SEQUENCE</scope>
</reference>
<organism evidence="1">
    <name type="scientific">marine sediment metagenome</name>
    <dbReference type="NCBI Taxonomy" id="412755"/>
    <lineage>
        <taxon>unclassified sequences</taxon>
        <taxon>metagenomes</taxon>
        <taxon>ecological metagenomes</taxon>
    </lineage>
</organism>
<dbReference type="Pfam" id="PF23140">
    <property type="entry name" value="Gp80"/>
    <property type="match status" value="1"/>
</dbReference>
<evidence type="ECO:0000313" key="1">
    <source>
        <dbReference type="EMBL" id="KKN12119.1"/>
    </source>
</evidence>
<gene>
    <name evidence="1" type="ORF">LCGC14_1019630</name>
</gene>
<comment type="caution">
    <text evidence="1">The sequence shown here is derived from an EMBL/GenBank/DDBJ whole genome shotgun (WGS) entry which is preliminary data.</text>
</comment>
<protein>
    <submittedName>
        <fullName evidence="1">Uncharacterized protein</fullName>
    </submittedName>
</protein>